<dbReference type="Gene3D" id="3.40.1410.10">
    <property type="entry name" value="Chorismate lyase-like"/>
    <property type="match status" value="1"/>
</dbReference>
<dbReference type="Pfam" id="PF01947">
    <property type="entry name" value="Rv2949c-like"/>
    <property type="match status" value="1"/>
</dbReference>
<dbReference type="InterPro" id="IPR028978">
    <property type="entry name" value="Chorismate_lyase_/UTRA_dom_sf"/>
</dbReference>
<dbReference type="AlphaFoldDB" id="A0A4D6WTG8"/>
<evidence type="ECO:0000313" key="1">
    <source>
        <dbReference type="EMBL" id="QCI06382.1"/>
    </source>
</evidence>
<gene>
    <name evidence="1" type="primary">ycf21</name>
</gene>
<sequence length="178" mass="21694">MDQNIYTFHKFHSVFILPIKKNNYLRKKLLNIIKLEWKLILINEGSLTQVLHSLSGNKLKIQMFQKSNKYYKNIRSIWLEDSLYTKLIFARSMWMYKYINEINNKIKNKKPLGKSIIISQIDILRKIHEINYGYCQYLEYKFQSNIPIWGRKYTLYYNNKAYITVQEFFSPYIANFFK</sequence>
<reference evidence="1" key="2">
    <citation type="submission" date="2019-04" db="EMBL/GenBank/DDBJ databases">
        <authorList>
            <person name="Pasella M."/>
        </authorList>
    </citation>
    <scope>NUCLEOTIDE SEQUENCE</scope>
    <source>
        <strain evidence="1">TZ0704</strain>
    </source>
</reference>
<accession>A0A4D6WTG8</accession>
<geneLocation type="plastid" evidence="1"/>
<reference evidence="1" key="1">
    <citation type="journal article" date="2019" name="Mol. Phylogenet. Evol.">
        <title>Morphological evolution and classification of the red algal order Ceramiales inferred using plastid phylogenomics.</title>
        <authorList>
            <person name="Diaz-Tapia P."/>
            <person name="Pasella M.M."/>
            <person name="Verbruggen H."/>
            <person name="Maggs C.A."/>
        </authorList>
    </citation>
    <scope>NUCLEOTIDE SEQUENCE</scope>
    <source>
        <strain evidence="1">TZ0704</strain>
    </source>
</reference>
<protein>
    <recommendedName>
        <fullName evidence="2">Chorismate lyase</fullName>
    </recommendedName>
</protein>
<proteinExistence type="predicted"/>
<dbReference type="InterPro" id="IPR002800">
    <property type="entry name" value="Rv2949c-like"/>
</dbReference>
<evidence type="ECO:0008006" key="2">
    <source>
        <dbReference type="Google" id="ProtNLM"/>
    </source>
</evidence>
<dbReference type="SUPFAM" id="SSF64288">
    <property type="entry name" value="Chorismate lyase-like"/>
    <property type="match status" value="1"/>
</dbReference>
<keyword evidence="1" id="KW-0934">Plastid</keyword>
<name>A0A4D6WTG8_9FLOR</name>
<dbReference type="EMBL" id="MK814652">
    <property type="protein sequence ID" value="QCI06382.1"/>
    <property type="molecule type" value="Genomic_DNA"/>
</dbReference>
<organism evidence="1">
    <name type="scientific">Dictyurus purpurascens</name>
    <dbReference type="NCBI Taxonomy" id="189649"/>
    <lineage>
        <taxon>Eukaryota</taxon>
        <taxon>Rhodophyta</taxon>
        <taxon>Florideophyceae</taxon>
        <taxon>Rhodymeniophycidae</taxon>
        <taxon>Ceramiales</taxon>
        <taxon>Dasyaceae</taxon>
        <taxon>Dictyurus</taxon>
    </lineage>
</organism>